<reference evidence="1 2" key="1">
    <citation type="submission" date="2020-12" db="EMBL/GenBank/DDBJ databases">
        <title>Brachybacterium sp. MASK1Z-5, whole genome shotgun sequence.</title>
        <authorList>
            <person name="Tuo L."/>
        </authorList>
    </citation>
    <scope>NUCLEOTIDE SEQUENCE [LARGE SCALE GENOMIC DNA]</scope>
    <source>
        <strain evidence="1 2">MASK1Z-5</strain>
    </source>
</reference>
<dbReference type="InterPro" id="IPR036412">
    <property type="entry name" value="HAD-like_sf"/>
</dbReference>
<proteinExistence type="predicted"/>
<comment type="caution">
    <text evidence="1">The sequence shown here is derived from an EMBL/GenBank/DDBJ whole genome shotgun (WGS) entry which is preliminary data.</text>
</comment>
<dbReference type="Pfam" id="PF08282">
    <property type="entry name" value="Hydrolase_3"/>
    <property type="match status" value="1"/>
</dbReference>
<sequence>MPAAASPRIVLTDFDGTFADHGVVPESHIEATRRARANGHTVLLSTGRAICMVPRAVRELFDGAITGAGAVVEIGGERLCDHLVPENVGRRAAEVLLGHGVGFALEASDAIFTTPHTAEVMRARLSDGGRAERNAREVLASVQTPEDLTAHRFAKISVWGSPVPMEVLAREIGPALRPLPNSVATDDSHAGELQLVDVDKADGMRLILAHLGADVSAAIAVGDGMNDLGMLEAAGTAVAIDGGASALLEHADLVVPPPSENGFALALERLGLL</sequence>
<gene>
    <name evidence="1" type="ORF">I8D64_10105</name>
</gene>
<dbReference type="SUPFAM" id="SSF56784">
    <property type="entry name" value="HAD-like"/>
    <property type="match status" value="1"/>
</dbReference>
<dbReference type="RefSeq" id="WP_200502410.1">
    <property type="nucleotide sequence ID" value="NZ_JAEDAJ010000005.1"/>
</dbReference>
<dbReference type="PANTHER" id="PTHR10000">
    <property type="entry name" value="PHOSPHOSERINE PHOSPHATASE"/>
    <property type="match status" value="1"/>
</dbReference>
<dbReference type="NCBIfam" id="TIGR01484">
    <property type="entry name" value="HAD-SF-IIB"/>
    <property type="match status" value="1"/>
</dbReference>
<dbReference type="Gene3D" id="3.40.50.1000">
    <property type="entry name" value="HAD superfamily/HAD-like"/>
    <property type="match status" value="1"/>
</dbReference>
<accession>A0ABS1BAR2</accession>
<dbReference type="InterPro" id="IPR023214">
    <property type="entry name" value="HAD_sf"/>
</dbReference>
<name>A0ABS1BAR2_9MICO</name>
<evidence type="ECO:0000313" key="2">
    <source>
        <dbReference type="Proteomes" id="UP000612352"/>
    </source>
</evidence>
<protein>
    <submittedName>
        <fullName evidence="1">HAD family phosphatase</fullName>
    </submittedName>
</protein>
<dbReference type="EMBL" id="JAEDAJ010000005">
    <property type="protein sequence ID" value="MBK0331757.1"/>
    <property type="molecule type" value="Genomic_DNA"/>
</dbReference>
<dbReference type="InterPro" id="IPR006379">
    <property type="entry name" value="HAD-SF_hydro_IIB"/>
</dbReference>
<organism evidence="1 2">
    <name type="scientific">Brachybacterium halotolerans</name>
    <dbReference type="NCBI Taxonomy" id="2795215"/>
    <lineage>
        <taxon>Bacteria</taxon>
        <taxon>Bacillati</taxon>
        <taxon>Actinomycetota</taxon>
        <taxon>Actinomycetes</taxon>
        <taxon>Micrococcales</taxon>
        <taxon>Dermabacteraceae</taxon>
        <taxon>Brachybacterium</taxon>
    </lineage>
</organism>
<keyword evidence="2" id="KW-1185">Reference proteome</keyword>
<dbReference type="PANTHER" id="PTHR10000:SF25">
    <property type="entry name" value="PHOSPHATASE YKRA-RELATED"/>
    <property type="match status" value="1"/>
</dbReference>
<dbReference type="Gene3D" id="3.30.1240.10">
    <property type="match status" value="1"/>
</dbReference>
<evidence type="ECO:0000313" key="1">
    <source>
        <dbReference type="EMBL" id="MBK0331757.1"/>
    </source>
</evidence>
<dbReference type="Proteomes" id="UP000612352">
    <property type="component" value="Unassembled WGS sequence"/>
</dbReference>